<feature type="region of interest" description="Disordered" evidence="1">
    <location>
        <begin position="76"/>
        <end position="108"/>
    </location>
</feature>
<accession>A0A699VVZ9</accession>
<sequence>SLGNLKVSRNGDRCRQGRRFAAGGNGHDGGDPRDVEIERLHQRVRELEINSFDRYERQYEDTPTDTAIEEYENEGSEFKINSPVSSAPADPSPTTPSAIPSTTIDRSD</sequence>
<organism evidence="2">
    <name type="scientific">Tanacetum cinerariifolium</name>
    <name type="common">Dalmatian daisy</name>
    <name type="synonym">Chrysanthemum cinerariifolium</name>
    <dbReference type="NCBI Taxonomy" id="118510"/>
    <lineage>
        <taxon>Eukaryota</taxon>
        <taxon>Viridiplantae</taxon>
        <taxon>Streptophyta</taxon>
        <taxon>Embryophyta</taxon>
        <taxon>Tracheophyta</taxon>
        <taxon>Spermatophyta</taxon>
        <taxon>Magnoliopsida</taxon>
        <taxon>eudicotyledons</taxon>
        <taxon>Gunneridae</taxon>
        <taxon>Pentapetalae</taxon>
        <taxon>asterids</taxon>
        <taxon>campanulids</taxon>
        <taxon>Asterales</taxon>
        <taxon>Asteraceae</taxon>
        <taxon>Asteroideae</taxon>
        <taxon>Anthemideae</taxon>
        <taxon>Anthemidinae</taxon>
        <taxon>Tanacetum</taxon>
    </lineage>
</organism>
<name>A0A699VVZ9_TANCI</name>
<dbReference type="EMBL" id="BKCJ011516009">
    <property type="protein sequence ID" value="GFD39417.1"/>
    <property type="molecule type" value="Genomic_DNA"/>
</dbReference>
<keyword evidence="2" id="KW-0695">RNA-directed DNA polymerase</keyword>
<evidence type="ECO:0000256" key="1">
    <source>
        <dbReference type="SAM" id="MobiDB-lite"/>
    </source>
</evidence>
<feature type="non-terminal residue" evidence="2">
    <location>
        <position position="1"/>
    </location>
</feature>
<reference evidence="2" key="1">
    <citation type="journal article" date="2019" name="Sci. Rep.">
        <title>Draft genome of Tanacetum cinerariifolium, the natural source of mosquito coil.</title>
        <authorList>
            <person name="Yamashiro T."/>
            <person name="Shiraishi A."/>
            <person name="Satake H."/>
            <person name="Nakayama K."/>
        </authorList>
    </citation>
    <scope>NUCLEOTIDE SEQUENCE</scope>
</reference>
<gene>
    <name evidence="2" type="ORF">Tci_911386</name>
</gene>
<comment type="caution">
    <text evidence="2">The sequence shown here is derived from an EMBL/GenBank/DDBJ whole genome shotgun (WGS) entry which is preliminary data.</text>
</comment>
<evidence type="ECO:0000313" key="2">
    <source>
        <dbReference type="EMBL" id="GFD39417.1"/>
    </source>
</evidence>
<keyword evidence="2" id="KW-0548">Nucleotidyltransferase</keyword>
<keyword evidence="2" id="KW-0808">Transferase</keyword>
<dbReference type="GO" id="GO:0003964">
    <property type="term" value="F:RNA-directed DNA polymerase activity"/>
    <property type="evidence" value="ECO:0007669"/>
    <property type="project" value="UniProtKB-KW"/>
</dbReference>
<proteinExistence type="predicted"/>
<protein>
    <submittedName>
        <fullName evidence="2">Reverse transcriptase domain-containing protein</fullName>
    </submittedName>
</protein>
<dbReference type="AlphaFoldDB" id="A0A699VVZ9"/>
<feature type="compositionally biased region" description="Low complexity" evidence="1">
    <location>
        <begin position="95"/>
        <end position="108"/>
    </location>
</feature>
<feature type="region of interest" description="Disordered" evidence="1">
    <location>
        <begin position="1"/>
        <end position="34"/>
    </location>
</feature>
<feature type="non-terminal residue" evidence="2">
    <location>
        <position position="108"/>
    </location>
</feature>